<protein>
    <submittedName>
        <fullName evidence="1">Phosphoribosyl-ATP pyrophosphohydrolase</fullName>
    </submittedName>
</protein>
<reference evidence="1 2" key="1">
    <citation type="journal article" date="2014" name="BMC Genomics">
        <title>Comparison of environmental and isolate Sulfobacillus genomes reveals diverse carbon, sulfur, nitrogen, and hydrogen metabolisms.</title>
        <authorList>
            <person name="Justice N.B."/>
            <person name="Norman A."/>
            <person name="Brown C.T."/>
            <person name="Singh A."/>
            <person name="Thomas B.C."/>
            <person name="Banfield J.F."/>
        </authorList>
    </citation>
    <scope>NUCLEOTIDE SEQUENCE [LARGE SCALE GENOMIC DNA]</scope>
    <source>
        <strain evidence="1">AMDSBA4</strain>
    </source>
</reference>
<dbReference type="EMBL" id="PXYW01000008">
    <property type="protein sequence ID" value="PSR34503.1"/>
    <property type="molecule type" value="Genomic_DNA"/>
</dbReference>
<name>A0A2T2XJ24_9FIRM</name>
<dbReference type="Pfam" id="PF01503">
    <property type="entry name" value="PRA-PH"/>
    <property type="match status" value="1"/>
</dbReference>
<evidence type="ECO:0000313" key="2">
    <source>
        <dbReference type="Proteomes" id="UP000242972"/>
    </source>
</evidence>
<proteinExistence type="predicted"/>
<dbReference type="InterPro" id="IPR021130">
    <property type="entry name" value="PRib-ATP_PPHydrolase-like"/>
</dbReference>
<comment type="caution">
    <text evidence="1">The sequence shown here is derived from an EMBL/GenBank/DDBJ whole genome shotgun (WGS) entry which is preliminary data.</text>
</comment>
<dbReference type="SUPFAM" id="SSF101386">
    <property type="entry name" value="all-alpha NTP pyrophosphatases"/>
    <property type="match status" value="1"/>
</dbReference>
<organism evidence="1 2">
    <name type="scientific">Sulfobacillus benefaciens</name>
    <dbReference type="NCBI Taxonomy" id="453960"/>
    <lineage>
        <taxon>Bacteria</taxon>
        <taxon>Bacillati</taxon>
        <taxon>Bacillota</taxon>
        <taxon>Clostridia</taxon>
        <taxon>Eubacteriales</taxon>
        <taxon>Clostridiales Family XVII. Incertae Sedis</taxon>
        <taxon>Sulfobacillus</taxon>
    </lineage>
</organism>
<sequence length="107" mass="11920">MPIYNKLVRDKIPEIIAQSGKMCRVRSLSPVEIGPMLRAKLQEELTEYLEALNDAEAAQELADILEVIFALGTVHGVEPDRLLALQQEKRDARGGFAEGLFLIDVDD</sequence>
<evidence type="ECO:0000313" key="1">
    <source>
        <dbReference type="EMBL" id="PSR34503.1"/>
    </source>
</evidence>
<gene>
    <name evidence="1" type="ORF">C7B46_05040</name>
</gene>
<dbReference type="AlphaFoldDB" id="A0A2T2XJ24"/>
<dbReference type="InterPro" id="IPR038735">
    <property type="entry name" value="MSMEG_1276-like_NTP-PPase_dom"/>
</dbReference>
<keyword evidence="1" id="KW-0378">Hydrolase</keyword>
<dbReference type="Proteomes" id="UP000242972">
    <property type="component" value="Unassembled WGS sequence"/>
</dbReference>
<dbReference type="GO" id="GO:0016787">
    <property type="term" value="F:hydrolase activity"/>
    <property type="evidence" value="ECO:0007669"/>
    <property type="project" value="UniProtKB-KW"/>
</dbReference>
<dbReference type="CDD" id="cd11532">
    <property type="entry name" value="NTP-PPase_COG4997"/>
    <property type="match status" value="1"/>
</dbReference>
<accession>A0A2T2XJ24</accession>